<sequence length="218" mass="24427">MSTSFPESAERSKCRLEESNVTKQNKNAPIPFLEFVQNIAPIVQDTIAGKVHVKALQAPDRKAALQRHGQRGADTTTHDQYHDVSLKDPLPLPSTPRLTVESPSSESESVQPGDSQLHMDDSNDEHSSYYSDSCAIEREPRRRQAGPWDVTLPRTIRQPLEMMIEMHKQSHPSGYTDHPRTRRSSMAGGGNRPMKTDLAKLDSCPEYDGDDEGRGRPR</sequence>
<organism evidence="3">
    <name type="scientific">Dissoconium aciculare CBS 342.82</name>
    <dbReference type="NCBI Taxonomy" id="1314786"/>
    <lineage>
        <taxon>Eukaryota</taxon>
        <taxon>Fungi</taxon>
        <taxon>Dikarya</taxon>
        <taxon>Ascomycota</taxon>
        <taxon>Pezizomycotina</taxon>
        <taxon>Dothideomycetes</taxon>
        <taxon>Dothideomycetidae</taxon>
        <taxon>Mycosphaerellales</taxon>
        <taxon>Dissoconiaceae</taxon>
        <taxon>Dissoconium</taxon>
    </lineage>
</organism>
<reference evidence="3" key="2">
    <citation type="submission" date="2020-04" db="EMBL/GenBank/DDBJ databases">
        <authorList>
            <consortium name="NCBI Genome Project"/>
        </authorList>
    </citation>
    <scope>NUCLEOTIDE SEQUENCE</scope>
    <source>
        <strain evidence="3">CBS 342.82</strain>
    </source>
</reference>
<keyword evidence="2" id="KW-1185">Reference proteome</keyword>
<dbReference type="AlphaFoldDB" id="A0A6J3M478"/>
<dbReference type="GeneID" id="54357480"/>
<dbReference type="RefSeq" id="XP_033459739.1">
    <property type="nucleotide sequence ID" value="XM_033599681.1"/>
</dbReference>
<dbReference type="Proteomes" id="UP000504637">
    <property type="component" value="Unplaced"/>
</dbReference>
<feature type="compositionally biased region" description="Basic and acidic residues" evidence="1">
    <location>
        <begin position="8"/>
        <end position="20"/>
    </location>
</feature>
<evidence type="ECO:0000256" key="1">
    <source>
        <dbReference type="SAM" id="MobiDB-lite"/>
    </source>
</evidence>
<evidence type="ECO:0000313" key="3">
    <source>
        <dbReference type="RefSeq" id="XP_033459739.1"/>
    </source>
</evidence>
<reference evidence="3" key="3">
    <citation type="submission" date="2025-08" db="UniProtKB">
        <authorList>
            <consortium name="RefSeq"/>
        </authorList>
    </citation>
    <scope>IDENTIFICATION</scope>
    <source>
        <strain evidence="3">CBS 342.82</strain>
    </source>
</reference>
<feature type="region of interest" description="Disordered" evidence="1">
    <location>
        <begin position="1"/>
        <end position="28"/>
    </location>
</feature>
<protein>
    <submittedName>
        <fullName evidence="3">Uncharacterized protein</fullName>
    </submittedName>
</protein>
<feature type="compositionally biased region" description="Basic and acidic residues" evidence="1">
    <location>
        <begin position="76"/>
        <end position="86"/>
    </location>
</feature>
<feature type="region of interest" description="Disordered" evidence="1">
    <location>
        <begin position="60"/>
        <end position="152"/>
    </location>
</feature>
<name>A0A6J3M478_9PEZI</name>
<accession>A0A6J3M478</accession>
<feature type="region of interest" description="Disordered" evidence="1">
    <location>
        <begin position="168"/>
        <end position="218"/>
    </location>
</feature>
<gene>
    <name evidence="3" type="ORF">K489DRAFT_214884</name>
</gene>
<proteinExistence type="predicted"/>
<reference evidence="3" key="1">
    <citation type="submission" date="2020-01" db="EMBL/GenBank/DDBJ databases">
        <authorList>
            <consortium name="DOE Joint Genome Institute"/>
            <person name="Haridas S."/>
            <person name="Albert R."/>
            <person name="Binder M."/>
            <person name="Bloem J."/>
            <person name="Labutti K."/>
            <person name="Salamov A."/>
            <person name="Andreopoulos B."/>
            <person name="Baker S.E."/>
            <person name="Barry K."/>
            <person name="Bills G."/>
            <person name="Bluhm B.H."/>
            <person name="Cannon C."/>
            <person name="Castanera R."/>
            <person name="Culley D.E."/>
            <person name="Daum C."/>
            <person name="Ezra D."/>
            <person name="Gonzalez J.B."/>
            <person name="Henrissat B."/>
            <person name="Kuo A."/>
            <person name="Liang C."/>
            <person name="Lipzen A."/>
            <person name="Lutzoni F."/>
            <person name="Magnuson J."/>
            <person name="Mondo S."/>
            <person name="Nolan M."/>
            <person name="Ohm R."/>
            <person name="Pangilinan J."/>
            <person name="Park H.-J."/>
            <person name="Ramirez L."/>
            <person name="Alfaro M."/>
            <person name="Sun H."/>
            <person name="Tritt A."/>
            <person name="Yoshinaga Y."/>
            <person name="Zwiers L.-H."/>
            <person name="Turgeon B.G."/>
            <person name="Goodwin S.B."/>
            <person name="Spatafora J.W."/>
            <person name="Crous P.W."/>
            <person name="Grigoriev I.V."/>
        </authorList>
    </citation>
    <scope>NUCLEOTIDE SEQUENCE</scope>
    <source>
        <strain evidence="3">CBS 342.82</strain>
    </source>
</reference>
<feature type="compositionally biased region" description="Basic and acidic residues" evidence="1">
    <location>
        <begin position="117"/>
        <end position="127"/>
    </location>
</feature>
<evidence type="ECO:0000313" key="2">
    <source>
        <dbReference type="Proteomes" id="UP000504637"/>
    </source>
</evidence>